<dbReference type="Gene3D" id="3.40.50.720">
    <property type="entry name" value="NAD(P)-binding Rossmann-like Domain"/>
    <property type="match status" value="2"/>
</dbReference>
<dbReference type="STRING" id="1123062.SAMN02745775_11932"/>
<dbReference type="GO" id="GO:0016616">
    <property type="term" value="F:oxidoreductase activity, acting on the CH-OH group of donors, NAD or NADP as acceptor"/>
    <property type="evidence" value="ECO:0007669"/>
    <property type="project" value="UniProtKB-ARBA"/>
</dbReference>
<evidence type="ECO:0000256" key="2">
    <source>
        <dbReference type="ARBA" id="ARBA00023027"/>
    </source>
</evidence>
<keyword evidence="1" id="KW-0560">Oxidoreductase</keyword>
<evidence type="ECO:0000313" key="5">
    <source>
        <dbReference type="Proteomes" id="UP000199473"/>
    </source>
</evidence>
<dbReference type="PANTHER" id="PTHR43333:SF1">
    <property type="entry name" value="D-ISOMER SPECIFIC 2-HYDROXYACID DEHYDROGENASE NAD-BINDING DOMAIN-CONTAINING PROTEIN"/>
    <property type="match status" value="1"/>
</dbReference>
<evidence type="ECO:0000256" key="1">
    <source>
        <dbReference type="ARBA" id="ARBA00023002"/>
    </source>
</evidence>
<dbReference type="Proteomes" id="UP000199473">
    <property type="component" value="Unassembled WGS sequence"/>
</dbReference>
<dbReference type="RefSeq" id="WP_092963113.1">
    <property type="nucleotide sequence ID" value="NZ_FOSQ01000019.1"/>
</dbReference>
<accession>A0A1I4EWA0</accession>
<feature type="domain" description="D-isomer specific 2-hydroxyacid dehydrogenase NAD-binding" evidence="3">
    <location>
        <begin position="101"/>
        <end position="273"/>
    </location>
</feature>
<dbReference type="PROSITE" id="PS00671">
    <property type="entry name" value="D_2_HYDROXYACID_DH_3"/>
    <property type="match status" value="1"/>
</dbReference>
<dbReference type="InterPro" id="IPR006140">
    <property type="entry name" value="D-isomer_DH_NAD-bd"/>
</dbReference>
<gene>
    <name evidence="4" type="ORF">SAMN02745775_11932</name>
</gene>
<dbReference type="InterPro" id="IPR029753">
    <property type="entry name" value="D-isomer_DH_CS"/>
</dbReference>
<dbReference type="PANTHER" id="PTHR43333">
    <property type="entry name" value="2-HACID_DH_C DOMAIN-CONTAINING PROTEIN"/>
    <property type="match status" value="1"/>
</dbReference>
<keyword evidence="2" id="KW-0520">NAD</keyword>
<dbReference type="SUPFAM" id="SSF52283">
    <property type="entry name" value="Formate/glycerate dehydrogenase catalytic domain-like"/>
    <property type="match status" value="1"/>
</dbReference>
<dbReference type="EMBL" id="FOSQ01000019">
    <property type="protein sequence ID" value="SFL09380.1"/>
    <property type="molecule type" value="Genomic_DNA"/>
</dbReference>
<dbReference type="Pfam" id="PF02826">
    <property type="entry name" value="2-Hacid_dh_C"/>
    <property type="match status" value="1"/>
</dbReference>
<dbReference type="GO" id="GO:0051287">
    <property type="term" value="F:NAD binding"/>
    <property type="evidence" value="ECO:0007669"/>
    <property type="project" value="InterPro"/>
</dbReference>
<proteinExistence type="predicted"/>
<dbReference type="CDD" id="cd12164">
    <property type="entry name" value="GDH_like_2"/>
    <property type="match status" value="1"/>
</dbReference>
<organism evidence="4 5">
    <name type="scientific">Falsiroseomonas stagni DSM 19981</name>
    <dbReference type="NCBI Taxonomy" id="1123062"/>
    <lineage>
        <taxon>Bacteria</taxon>
        <taxon>Pseudomonadati</taxon>
        <taxon>Pseudomonadota</taxon>
        <taxon>Alphaproteobacteria</taxon>
        <taxon>Acetobacterales</taxon>
        <taxon>Roseomonadaceae</taxon>
        <taxon>Falsiroseomonas</taxon>
    </lineage>
</organism>
<evidence type="ECO:0000259" key="3">
    <source>
        <dbReference type="Pfam" id="PF02826"/>
    </source>
</evidence>
<dbReference type="AlphaFoldDB" id="A0A1I4EWA0"/>
<reference evidence="4 5" key="1">
    <citation type="submission" date="2016-10" db="EMBL/GenBank/DDBJ databases">
        <authorList>
            <person name="de Groot N.N."/>
        </authorList>
    </citation>
    <scope>NUCLEOTIDE SEQUENCE [LARGE SCALE GENOMIC DNA]</scope>
    <source>
        <strain evidence="4 5">DSM 19981</strain>
    </source>
</reference>
<name>A0A1I4EWA0_9PROT</name>
<protein>
    <submittedName>
        <fullName evidence="4">Glyoxylate/hydroxypyruvate reductase A</fullName>
    </submittedName>
</protein>
<dbReference type="SUPFAM" id="SSF51735">
    <property type="entry name" value="NAD(P)-binding Rossmann-fold domains"/>
    <property type="match status" value="1"/>
</dbReference>
<evidence type="ECO:0000313" key="4">
    <source>
        <dbReference type="EMBL" id="SFL09380.1"/>
    </source>
</evidence>
<keyword evidence="4" id="KW-0670">Pyruvate</keyword>
<keyword evidence="5" id="KW-1185">Reference proteome</keyword>
<dbReference type="OrthoDB" id="9787219at2"/>
<sequence length="308" mass="33642">MALVYKADPVRGAEWARILARKRPGLAFHVWPETGDPEAVRYLAAWLPPDDLATRFPKLEVLFSVGAGVDQFDLSALPPHLPLVRMVEPGIIGGMVEYVTMAILALHRDMPAYLGQQRTERWQPIRVHPASRRRVGILGLGELSRAVLAALAPFGFRLSAWSRSARDVPGVETHAGVAALPRFLAGCDILVCLLPLTAETRGILDRELFAQLPRGACLVNTGRGGHLVQQDLLAALESGQLSAAILDVAEPEPLPPGHPFWSHPRIWLTPHVASMTQPETAVEAVLDNIDRHARGEPMLGLVDRARGY</sequence>
<dbReference type="InterPro" id="IPR036291">
    <property type="entry name" value="NAD(P)-bd_dom_sf"/>
</dbReference>